<evidence type="ECO:0000256" key="7">
    <source>
        <dbReference type="ARBA" id="ARBA00023157"/>
    </source>
</evidence>
<dbReference type="EMBL" id="CP041692">
    <property type="protein sequence ID" value="QDP98910.1"/>
    <property type="molecule type" value="Genomic_DNA"/>
</dbReference>
<dbReference type="AlphaFoldDB" id="A0A516Q642"/>
<dbReference type="PROSITE" id="PS51296">
    <property type="entry name" value="RIESKE"/>
    <property type="match status" value="1"/>
</dbReference>
<evidence type="ECO:0000256" key="5">
    <source>
        <dbReference type="ARBA" id="ARBA00023004"/>
    </source>
</evidence>
<dbReference type="OrthoDB" id="25106at2"/>
<dbReference type="Pfam" id="PF00355">
    <property type="entry name" value="Rieske"/>
    <property type="match status" value="1"/>
</dbReference>
<name>A0A516Q642_9ACTN</name>
<dbReference type="Gene3D" id="2.102.10.10">
    <property type="entry name" value="Rieske [2Fe-2S] iron-sulphur domain"/>
    <property type="match status" value="1"/>
</dbReference>
<keyword evidence="6" id="KW-0411">Iron-sulfur</keyword>
<keyword evidence="4" id="KW-0479">Metal-binding</keyword>
<dbReference type="PANTHER" id="PTHR10134">
    <property type="entry name" value="CYTOCHROME B-C1 COMPLEX SUBUNIT RIESKE, MITOCHONDRIAL"/>
    <property type="match status" value="1"/>
</dbReference>
<dbReference type="KEGG" id="mik:FOE78_17915"/>
<dbReference type="InterPro" id="IPR005805">
    <property type="entry name" value="Rieske_Fe-S_prot_C"/>
</dbReference>
<organism evidence="12 13">
    <name type="scientific">Microlunatus elymi</name>
    <dbReference type="NCBI Taxonomy" id="2596828"/>
    <lineage>
        <taxon>Bacteria</taxon>
        <taxon>Bacillati</taxon>
        <taxon>Actinomycetota</taxon>
        <taxon>Actinomycetes</taxon>
        <taxon>Propionibacteriales</taxon>
        <taxon>Propionibacteriaceae</taxon>
        <taxon>Microlunatus</taxon>
    </lineage>
</organism>
<dbReference type="CDD" id="cd03467">
    <property type="entry name" value="Rieske"/>
    <property type="match status" value="1"/>
</dbReference>
<dbReference type="InterPro" id="IPR017941">
    <property type="entry name" value="Rieske_2Fe-2S"/>
</dbReference>
<evidence type="ECO:0000256" key="10">
    <source>
        <dbReference type="SAM" id="MobiDB-lite"/>
    </source>
</evidence>
<feature type="region of interest" description="Disordered" evidence="10">
    <location>
        <begin position="124"/>
        <end position="145"/>
    </location>
</feature>
<evidence type="ECO:0000259" key="11">
    <source>
        <dbReference type="PROSITE" id="PS51296"/>
    </source>
</evidence>
<evidence type="ECO:0000256" key="3">
    <source>
        <dbReference type="ARBA" id="ARBA00022714"/>
    </source>
</evidence>
<dbReference type="GO" id="GO:0016705">
    <property type="term" value="F:oxidoreductase activity, acting on paired donors, with incorporation or reduction of molecular oxygen"/>
    <property type="evidence" value="ECO:0007669"/>
    <property type="project" value="UniProtKB-ARBA"/>
</dbReference>
<protein>
    <recommendedName>
        <fullName evidence="2">Cytochrome bc1 complex Rieske iron-sulfur subunit</fullName>
    </recommendedName>
    <alternativeName>
        <fullName evidence="8">Cytochrome bc1 reductase complex subunit QcrA</fullName>
    </alternativeName>
</protein>
<dbReference type="InterPro" id="IPR036922">
    <property type="entry name" value="Rieske_2Fe-2S_sf"/>
</dbReference>
<evidence type="ECO:0000256" key="9">
    <source>
        <dbReference type="ARBA" id="ARBA00034078"/>
    </source>
</evidence>
<dbReference type="Proteomes" id="UP000319263">
    <property type="component" value="Chromosome"/>
</dbReference>
<proteinExistence type="predicted"/>
<gene>
    <name evidence="12" type="ORF">FOE78_17915</name>
</gene>
<feature type="domain" description="Rieske" evidence="11">
    <location>
        <begin position="53"/>
        <end position="143"/>
    </location>
</feature>
<dbReference type="GO" id="GO:0004497">
    <property type="term" value="F:monooxygenase activity"/>
    <property type="evidence" value="ECO:0007669"/>
    <property type="project" value="UniProtKB-ARBA"/>
</dbReference>
<dbReference type="FunFam" id="2.102.10.10:FF:000016">
    <property type="entry name" value="Nitrite reductase/ring-hydroxylating ferredoxin subunit"/>
    <property type="match status" value="1"/>
</dbReference>
<dbReference type="GO" id="GO:0046872">
    <property type="term" value="F:metal ion binding"/>
    <property type="evidence" value="ECO:0007669"/>
    <property type="project" value="UniProtKB-KW"/>
</dbReference>
<comment type="cofactor">
    <cofactor evidence="9">
        <name>[2Fe-2S] cluster</name>
        <dbReference type="ChEBI" id="CHEBI:190135"/>
    </cofactor>
</comment>
<keyword evidence="13" id="KW-1185">Reference proteome</keyword>
<evidence type="ECO:0000256" key="6">
    <source>
        <dbReference type="ARBA" id="ARBA00023014"/>
    </source>
</evidence>
<keyword evidence="3" id="KW-0001">2Fe-2S</keyword>
<dbReference type="SUPFAM" id="SSF50022">
    <property type="entry name" value="ISP domain"/>
    <property type="match status" value="1"/>
</dbReference>
<keyword evidence="7" id="KW-1015">Disulfide bond</keyword>
<evidence type="ECO:0000256" key="1">
    <source>
        <dbReference type="ARBA" id="ARBA00002494"/>
    </source>
</evidence>
<keyword evidence="5" id="KW-0408">Iron</keyword>
<evidence type="ECO:0000256" key="4">
    <source>
        <dbReference type="ARBA" id="ARBA00022723"/>
    </source>
</evidence>
<evidence type="ECO:0000256" key="2">
    <source>
        <dbReference type="ARBA" id="ARBA00015816"/>
    </source>
</evidence>
<evidence type="ECO:0000313" key="13">
    <source>
        <dbReference type="Proteomes" id="UP000319263"/>
    </source>
</evidence>
<sequence length="145" mass="14216">MVEAFLKSSKPGSRRDLFRSLGLIALGGGGAAVLGACSGGAGGAASGASSAAPMTIAKSDVPSGSGVIKGAYVVTQPSSGDFKAFSSTCTHQGCPVSQIQGTTITCNCHGSQFSIKDGSVLRGPADKPLNPAKVTADGNQLDVSA</sequence>
<comment type="function">
    <text evidence="1">Iron-sulfur subunit of the cytochrome bc1 complex, an essential component of the respiratory electron transport chain required for ATP synthesis. The bc1 complex catalyzes the oxidation of menaquinol and the reduction of cytochrome c in the respiratory chain. The bc1 complex operates through a Q-cycle mechanism that couples electron transfer to generation of the proton gradient that drives ATP synthesis.</text>
</comment>
<evidence type="ECO:0000313" key="12">
    <source>
        <dbReference type="EMBL" id="QDP98910.1"/>
    </source>
</evidence>
<dbReference type="PRINTS" id="PR00162">
    <property type="entry name" value="RIESKE"/>
</dbReference>
<accession>A0A516Q642</accession>
<dbReference type="InterPro" id="IPR014349">
    <property type="entry name" value="Rieske_Fe-S_prot"/>
</dbReference>
<dbReference type="GO" id="GO:0051537">
    <property type="term" value="F:2 iron, 2 sulfur cluster binding"/>
    <property type="evidence" value="ECO:0007669"/>
    <property type="project" value="UniProtKB-KW"/>
</dbReference>
<evidence type="ECO:0000256" key="8">
    <source>
        <dbReference type="ARBA" id="ARBA00029586"/>
    </source>
</evidence>
<reference evidence="12 13" key="1">
    <citation type="submission" date="2019-07" db="EMBL/GenBank/DDBJ databases">
        <title>Microlunatus dokdonensis sp. nov. isolated from the rhizospheric soil of the wild plant Elymus tsukushiensis.</title>
        <authorList>
            <person name="Ghim S.-Y."/>
            <person name="Hwang Y.-J."/>
            <person name="Son J.-S."/>
            <person name="Shin J.-H."/>
        </authorList>
    </citation>
    <scope>NUCLEOTIDE SEQUENCE [LARGE SCALE GENOMIC DNA]</scope>
    <source>
        <strain evidence="12 13">KUDC0627</strain>
    </source>
</reference>
<dbReference type="GO" id="GO:0016020">
    <property type="term" value="C:membrane"/>
    <property type="evidence" value="ECO:0007669"/>
    <property type="project" value="InterPro"/>
</dbReference>